<dbReference type="Proteomes" id="UP000249619">
    <property type="component" value="Unassembled WGS sequence"/>
</dbReference>
<dbReference type="PANTHER" id="PTHR38848:SF3">
    <property type="entry name" value="G-PROTEIN COUPLED RECEPTORS FAMILY 3 PROFILE DOMAIN-CONTAINING PROTEIN"/>
    <property type="match status" value="1"/>
</dbReference>
<feature type="transmembrane region" description="Helical" evidence="1">
    <location>
        <begin position="89"/>
        <end position="110"/>
    </location>
</feature>
<feature type="transmembrane region" description="Helical" evidence="1">
    <location>
        <begin position="277"/>
        <end position="303"/>
    </location>
</feature>
<dbReference type="PANTHER" id="PTHR38848">
    <property type="entry name" value="G-PROTEIN COUPLED RECEPTORS FAMILY 3 PROFILE DOMAIN-CONTAINING PROTEIN"/>
    <property type="match status" value="1"/>
</dbReference>
<organism evidence="3 4">
    <name type="scientific">Stemphylium lycopersici</name>
    <name type="common">Tomato gray leaf spot disease fungus</name>
    <name type="synonym">Thyrospora lycopersici</name>
    <dbReference type="NCBI Taxonomy" id="183478"/>
    <lineage>
        <taxon>Eukaryota</taxon>
        <taxon>Fungi</taxon>
        <taxon>Dikarya</taxon>
        <taxon>Ascomycota</taxon>
        <taxon>Pezizomycotina</taxon>
        <taxon>Dothideomycetes</taxon>
        <taxon>Pleosporomycetidae</taxon>
        <taxon>Pleosporales</taxon>
        <taxon>Pleosporineae</taxon>
        <taxon>Pleosporaceae</taxon>
        <taxon>Stemphylium</taxon>
    </lineage>
</organism>
<sequence length="322" mass="35365">MAMMVMFGICAFLATLVHASPIIQDNPKLLLIPRAPEKYGEPIGPRTSFVVMSKIQAALCSTKRRLTWEGYRIRALDRNPLKTMTLTQVYVLIQYLLSIGYVFSAAVVHNGISLSTVGSCKAAMRLCLIFYAGSKVSMYLFLVERAHALRAPYVARYRDLLWLLSTIGIFASLGFIGIAGCVAPLSYLDEDDGRCRMGVRRYTAIPLMTCDIVINIFLTLVFVYLLSPLLRGSQSSGDGFASLLAREIGNLCGRADGKTGVKLHRSSEIMAQKVEKLLWKTFIGCVLVVIPTAGNLASLCILVGKELAFVSHMSPPVTWKNG</sequence>
<evidence type="ECO:0000313" key="4">
    <source>
        <dbReference type="Proteomes" id="UP000249619"/>
    </source>
</evidence>
<keyword evidence="4" id="KW-1185">Reference proteome</keyword>
<name>A0A364N2Q6_STELY</name>
<keyword evidence="2" id="KW-0732">Signal</keyword>
<evidence type="ECO:0000313" key="3">
    <source>
        <dbReference type="EMBL" id="RAR10313.1"/>
    </source>
</evidence>
<keyword evidence="1" id="KW-1133">Transmembrane helix</keyword>
<comment type="caution">
    <text evidence="3">The sequence shown here is derived from an EMBL/GenBank/DDBJ whole genome shotgun (WGS) entry which is preliminary data.</text>
</comment>
<keyword evidence="1" id="KW-0472">Membrane</keyword>
<feature type="signal peptide" evidence="2">
    <location>
        <begin position="1"/>
        <end position="19"/>
    </location>
</feature>
<evidence type="ECO:0000256" key="2">
    <source>
        <dbReference type="SAM" id="SignalP"/>
    </source>
</evidence>
<keyword evidence="1" id="KW-0812">Transmembrane</keyword>
<dbReference type="AlphaFoldDB" id="A0A364N2Q6"/>
<feature type="chain" id="PRO_5016619246" description="Integral membrane protein" evidence="2">
    <location>
        <begin position="20"/>
        <end position="322"/>
    </location>
</feature>
<feature type="transmembrane region" description="Helical" evidence="1">
    <location>
        <begin position="122"/>
        <end position="142"/>
    </location>
</feature>
<evidence type="ECO:0008006" key="5">
    <source>
        <dbReference type="Google" id="ProtNLM"/>
    </source>
</evidence>
<feature type="transmembrane region" description="Helical" evidence="1">
    <location>
        <begin position="204"/>
        <end position="226"/>
    </location>
</feature>
<dbReference type="EMBL" id="QGDH01000066">
    <property type="protein sequence ID" value="RAR10313.1"/>
    <property type="molecule type" value="Genomic_DNA"/>
</dbReference>
<protein>
    <recommendedName>
        <fullName evidence="5">Integral membrane protein</fullName>
    </recommendedName>
</protein>
<feature type="transmembrane region" description="Helical" evidence="1">
    <location>
        <begin position="162"/>
        <end position="183"/>
    </location>
</feature>
<proteinExistence type="predicted"/>
<evidence type="ECO:0000256" key="1">
    <source>
        <dbReference type="SAM" id="Phobius"/>
    </source>
</evidence>
<reference evidence="4" key="1">
    <citation type="submission" date="2018-05" db="EMBL/GenBank/DDBJ databases">
        <title>Draft genome sequence of Stemphylium lycopersici strain CIDEFI 213.</title>
        <authorList>
            <person name="Medina R."/>
            <person name="Franco M.E.E."/>
            <person name="Lucentini C.G."/>
            <person name="Saparrat M.C.N."/>
            <person name="Balatti P.A."/>
        </authorList>
    </citation>
    <scope>NUCLEOTIDE SEQUENCE [LARGE SCALE GENOMIC DNA]</scope>
    <source>
        <strain evidence="4">CIDEFI 213</strain>
    </source>
</reference>
<gene>
    <name evidence="3" type="ORF">DDE83_005084</name>
</gene>
<accession>A0A364N2Q6</accession>